<protein>
    <submittedName>
        <fullName evidence="1">Flagellar operon protein</fullName>
    </submittedName>
</protein>
<dbReference type="RefSeq" id="WP_095298220.1">
    <property type="nucleotide sequence ID" value="NZ_CADEPK010000152.1"/>
</dbReference>
<dbReference type="InterPro" id="IPR013367">
    <property type="entry name" value="Flagellar_put"/>
</dbReference>
<dbReference type="NCBIfam" id="TIGR02530">
    <property type="entry name" value="flg_new"/>
    <property type="match status" value="1"/>
</dbReference>
<keyword evidence="1" id="KW-0282">Flagellum</keyword>
<keyword evidence="1" id="KW-0966">Cell projection</keyword>
<name>A0ABT9Z738_9BACI</name>
<evidence type="ECO:0000313" key="2">
    <source>
        <dbReference type="Proteomes" id="UP001232245"/>
    </source>
</evidence>
<accession>A0ABT9Z738</accession>
<sequence>MKINFNHVNKYTANLPNINVKEQNNISFKEILANQLIDSHLKISKHAEERLNQRNIALSNEDWSLIETKVNEARQKGVNDSLVLIKDAALIINAKNKTVITAMGREEVKSQIITNINGAIIIN</sequence>
<keyword evidence="1" id="KW-0969">Cilium</keyword>
<dbReference type="Proteomes" id="UP001232245">
    <property type="component" value="Unassembled WGS sequence"/>
</dbReference>
<proteinExistence type="predicted"/>
<dbReference type="Pfam" id="PF12611">
    <property type="entry name" value="Flagellar_put"/>
    <property type="match status" value="1"/>
</dbReference>
<dbReference type="EMBL" id="JAUSTZ010000010">
    <property type="protein sequence ID" value="MDQ0227602.1"/>
    <property type="molecule type" value="Genomic_DNA"/>
</dbReference>
<keyword evidence="2" id="KW-1185">Reference proteome</keyword>
<comment type="caution">
    <text evidence="1">The sequence shown here is derived from an EMBL/GenBank/DDBJ whole genome shotgun (WGS) entry which is preliminary data.</text>
</comment>
<organism evidence="1 2">
    <name type="scientific">Metabacillus niabensis</name>
    <dbReference type="NCBI Taxonomy" id="324854"/>
    <lineage>
        <taxon>Bacteria</taxon>
        <taxon>Bacillati</taxon>
        <taxon>Bacillota</taxon>
        <taxon>Bacilli</taxon>
        <taxon>Bacillales</taxon>
        <taxon>Bacillaceae</taxon>
        <taxon>Metabacillus</taxon>
    </lineage>
</organism>
<reference evidence="1 2" key="1">
    <citation type="submission" date="2023-07" db="EMBL/GenBank/DDBJ databases">
        <title>Genomic Encyclopedia of Type Strains, Phase IV (KMG-IV): sequencing the most valuable type-strain genomes for metagenomic binning, comparative biology and taxonomic classification.</title>
        <authorList>
            <person name="Goeker M."/>
        </authorList>
    </citation>
    <scope>NUCLEOTIDE SEQUENCE [LARGE SCALE GENOMIC DNA]</scope>
    <source>
        <strain evidence="1 2">DSM 17723</strain>
    </source>
</reference>
<gene>
    <name evidence="1" type="ORF">J2S02_003949</name>
</gene>
<evidence type="ECO:0000313" key="1">
    <source>
        <dbReference type="EMBL" id="MDQ0227602.1"/>
    </source>
</evidence>